<evidence type="ECO:0000313" key="3">
    <source>
        <dbReference type="EMBL" id="QNJ90986.1"/>
    </source>
</evidence>
<dbReference type="RefSeq" id="WP_187095860.1">
    <property type="nucleotide sequence ID" value="NZ_CP059894.1"/>
</dbReference>
<keyword evidence="1" id="KW-0472">Membrane</keyword>
<sequence length="150" mass="16295">MNAPTPGWYPDPQDPLRTRYWTGSGWTDHAPPNPPQWVVPAQPRIRDPKLKWWLLLIAAVFAVSIGTAIAVTSETDEPDPQSYRSGKLAGAPIADVPLQLGSASSVEEACTAALQSFKRRGMASDYVDEDWISGCIAGVHDRHNGGNYAP</sequence>
<gene>
    <name evidence="3" type="ORF">HZU40_22500</name>
</gene>
<dbReference type="InterPro" id="IPR018929">
    <property type="entry name" value="DUF2510"/>
</dbReference>
<dbReference type="AlphaFoldDB" id="A0A7G8P9H0"/>
<reference evidence="3 4" key="1">
    <citation type="submission" date="2020-07" db="EMBL/GenBank/DDBJ databases">
        <title>Draft genome sequence of four isobutane-metabolizing strains capable of cometabolically degrading diverse ether contaminants.</title>
        <authorList>
            <person name="Chen W."/>
            <person name="Faulkner N."/>
            <person name="Smith C."/>
            <person name="Hyman M."/>
        </authorList>
    </citation>
    <scope>NUCLEOTIDE SEQUENCE [LARGE SCALE GENOMIC DNA]</scope>
    <source>
        <strain evidence="3 4">2A</strain>
    </source>
</reference>
<feature type="transmembrane region" description="Helical" evidence="1">
    <location>
        <begin position="52"/>
        <end position="71"/>
    </location>
</feature>
<proteinExistence type="predicted"/>
<dbReference type="KEGG" id="mflu:HZU40_22500"/>
<keyword evidence="1" id="KW-1133">Transmembrane helix</keyword>
<evidence type="ECO:0000259" key="2">
    <source>
        <dbReference type="Pfam" id="PF10708"/>
    </source>
</evidence>
<evidence type="ECO:0000256" key="1">
    <source>
        <dbReference type="SAM" id="Phobius"/>
    </source>
</evidence>
<protein>
    <submittedName>
        <fullName evidence="3">DUF2510 domain-containing protein</fullName>
    </submittedName>
</protein>
<organism evidence="3 4">
    <name type="scientific">Mycolicibacterium fluoranthenivorans</name>
    <dbReference type="NCBI Taxonomy" id="258505"/>
    <lineage>
        <taxon>Bacteria</taxon>
        <taxon>Bacillati</taxon>
        <taxon>Actinomycetota</taxon>
        <taxon>Actinomycetes</taxon>
        <taxon>Mycobacteriales</taxon>
        <taxon>Mycobacteriaceae</taxon>
        <taxon>Mycolicibacterium</taxon>
    </lineage>
</organism>
<evidence type="ECO:0000313" key="4">
    <source>
        <dbReference type="Proteomes" id="UP000515498"/>
    </source>
</evidence>
<name>A0A7G8P9H0_9MYCO</name>
<dbReference type="Pfam" id="PF10708">
    <property type="entry name" value="DUF2510"/>
    <property type="match status" value="1"/>
</dbReference>
<feature type="domain" description="DUF2510" evidence="2">
    <location>
        <begin position="6"/>
        <end position="36"/>
    </location>
</feature>
<accession>A0A7G8P9H0</accession>
<dbReference type="EMBL" id="CP059894">
    <property type="protein sequence ID" value="QNJ90986.1"/>
    <property type="molecule type" value="Genomic_DNA"/>
</dbReference>
<dbReference type="Proteomes" id="UP000515498">
    <property type="component" value="Chromosome"/>
</dbReference>
<keyword evidence="1" id="KW-0812">Transmembrane</keyword>